<dbReference type="AlphaFoldDB" id="A0A2G5UJL1"/>
<evidence type="ECO:0000313" key="1">
    <source>
        <dbReference type="EMBL" id="PIC39745.1"/>
    </source>
</evidence>
<dbReference type="Proteomes" id="UP000230233">
    <property type="component" value="Chromosome III"/>
</dbReference>
<accession>A0A2G5UJL1</accession>
<protein>
    <submittedName>
        <fullName evidence="1">Uncharacterized protein</fullName>
    </submittedName>
</protein>
<sequence>MRAEETLDYFLNREKGILIIAILDLISDLDRRAFYLEYKGKVPFPRGLRRVSKETLKRSSLQQLVLIWEHYDRIQDYLMALFMEVNPHLRPWYLDTCVLEWEIREFGRKTKRTIGRIFGCIF</sequence>
<name>A0A2G5UJL1_9PELO</name>
<proteinExistence type="predicted"/>
<dbReference type="EMBL" id="PDUG01000003">
    <property type="protein sequence ID" value="PIC39745.1"/>
    <property type="molecule type" value="Genomic_DNA"/>
</dbReference>
<keyword evidence="2" id="KW-1185">Reference proteome</keyword>
<organism evidence="1 2">
    <name type="scientific">Caenorhabditis nigoni</name>
    <dbReference type="NCBI Taxonomy" id="1611254"/>
    <lineage>
        <taxon>Eukaryota</taxon>
        <taxon>Metazoa</taxon>
        <taxon>Ecdysozoa</taxon>
        <taxon>Nematoda</taxon>
        <taxon>Chromadorea</taxon>
        <taxon>Rhabditida</taxon>
        <taxon>Rhabditina</taxon>
        <taxon>Rhabditomorpha</taxon>
        <taxon>Rhabditoidea</taxon>
        <taxon>Rhabditidae</taxon>
        <taxon>Peloderinae</taxon>
        <taxon>Caenorhabditis</taxon>
    </lineage>
</organism>
<gene>
    <name evidence="1" type="primary">Cnig_chr_III.g11336</name>
    <name evidence="1" type="ORF">B9Z55_011336</name>
</gene>
<reference evidence="2" key="1">
    <citation type="submission" date="2017-10" db="EMBL/GenBank/DDBJ databases">
        <title>Rapid genome shrinkage in a self-fertile nematode reveals novel sperm competition proteins.</title>
        <authorList>
            <person name="Yin D."/>
            <person name="Schwarz E.M."/>
            <person name="Thomas C.G."/>
            <person name="Felde R.L."/>
            <person name="Korf I.F."/>
            <person name="Cutter A.D."/>
            <person name="Schartner C.M."/>
            <person name="Ralston E.J."/>
            <person name="Meyer B.J."/>
            <person name="Haag E.S."/>
        </authorList>
    </citation>
    <scope>NUCLEOTIDE SEQUENCE [LARGE SCALE GENOMIC DNA]</scope>
    <source>
        <strain evidence="2">JU1422</strain>
    </source>
</reference>
<evidence type="ECO:0000313" key="2">
    <source>
        <dbReference type="Proteomes" id="UP000230233"/>
    </source>
</evidence>
<dbReference type="OrthoDB" id="10346807at2759"/>
<comment type="caution">
    <text evidence="1">The sequence shown here is derived from an EMBL/GenBank/DDBJ whole genome shotgun (WGS) entry which is preliminary data.</text>
</comment>